<dbReference type="RefSeq" id="XP_015899106.3">
    <property type="nucleotide sequence ID" value="XM_016043620.3"/>
</dbReference>
<organism evidence="7 8">
    <name type="scientific">Ziziphus jujuba</name>
    <name type="common">Chinese jujube</name>
    <name type="synonym">Ziziphus sativa</name>
    <dbReference type="NCBI Taxonomy" id="326968"/>
    <lineage>
        <taxon>Eukaryota</taxon>
        <taxon>Viridiplantae</taxon>
        <taxon>Streptophyta</taxon>
        <taxon>Embryophyta</taxon>
        <taxon>Tracheophyta</taxon>
        <taxon>Spermatophyta</taxon>
        <taxon>Magnoliopsida</taxon>
        <taxon>eudicotyledons</taxon>
        <taxon>Gunneridae</taxon>
        <taxon>Pentapetalae</taxon>
        <taxon>rosids</taxon>
        <taxon>fabids</taxon>
        <taxon>Rosales</taxon>
        <taxon>Rhamnaceae</taxon>
        <taxon>Paliureae</taxon>
        <taxon>Ziziphus</taxon>
    </lineage>
</organism>
<evidence type="ECO:0000256" key="1">
    <source>
        <dbReference type="ARBA" id="ARBA00009995"/>
    </source>
</evidence>
<dbReference type="InterPro" id="IPR002213">
    <property type="entry name" value="UDP_glucos_trans"/>
</dbReference>
<proteinExistence type="inferred from homology"/>
<dbReference type="PANTHER" id="PTHR48049:SF91">
    <property type="entry name" value="UDP-GLYCOSYLTRANSFERASE 79B7-RELATED"/>
    <property type="match status" value="1"/>
</dbReference>
<sequence>MANFHIAMYPWFALGHMTAFLHLANELAARGHRISFLLPKKPQFHLHHQNLHPQLITFPTVTVPTVDGLPPGAETTSEIPLSSNSLLAAAMDLSRDQVENFLRSTKPDLVMYDFAHWIPNITKRLGIKSVCYCTASASAISIALVPAKKVPKNRPMTEEELNEIPDGYPSSTIVLRGHEVLSLMFVSLPFGDGITFYERATTAMKNCDAMCIRTCRELESKFCDYIGNQYEKPVLLTGPVLSKSAKTSLEEWWDKWLGGFEPSSVVYCAFGSQIVLEKDQFEELVLGFEQTGLPFLVALKPPNGCTTIEEALPEGFEERLKGRGVVYGGWVQQTMILSHESVGCFVSHCGFGSMWESLMSDKQIVAVPQLDDQILNARLLVEELKVAVEVKREENGWFWKESLSGAIKSVMDKDSEVGIMVKKNHAKWKEVLTKPGFMSGYIDKFVDDLNKLVNQN</sequence>
<evidence type="ECO:0000256" key="5">
    <source>
        <dbReference type="RuleBase" id="RU362057"/>
    </source>
</evidence>
<evidence type="ECO:0000256" key="3">
    <source>
        <dbReference type="ARBA" id="ARBA00022679"/>
    </source>
</evidence>
<protein>
    <recommendedName>
        <fullName evidence="5">Glycosyltransferase</fullName>
        <ecNumber evidence="5">2.4.1.-</ecNumber>
    </recommendedName>
</protein>
<dbReference type="AlphaFoldDB" id="A0A6P4BJ18"/>
<keyword evidence="7" id="KW-1185">Reference proteome</keyword>
<dbReference type="SMR" id="A0A6P4BJ18"/>
<dbReference type="GO" id="GO:0035251">
    <property type="term" value="F:UDP-glucosyltransferase activity"/>
    <property type="evidence" value="ECO:0007669"/>
    <property type="project" value="InterPro"/>
</dbReference>
<keyword evidence="3 4" id="KW-0808">Transferase</keyword>
<keyword evidence="6" id="KW-0732">Signal</keyword>
<dbReference type="GeneID" id="107432473"/>
<dbReference type="Gene3D" id="3.40.50.2000">
    <property type="entry name" value="Glycogen Phosphorylase B"/>
    <property type="match status" value="2"/>
</dbReference>
<evidence type="ECO:0000313" key="7">
    <source>
        <dbReference type="Proteomes" id="UP001652623"/>
    </source>
</evidence>
<name>A0A6P4BJ18_ZIZJJ</name>
<dbReference type="InParanoid" id="A0A6P4BJ18"/>
<evidence type="ECO:0000256" key="2">
    <source>
        <dbReference type="ARBA" id="ARBA00022676"/>
    </source>
</evidence>
<keyword evidence="2 4" id="KW-0328">Glycosyltransferase</keyword>
<dbReference type="CDD" id="cd03784">
    <property type="entry name" value="GT1_Gtf-like"/>
    <property type="match status" value="1"/>
</dbReference>
<dbReference type="KEGG" id="zju:107432473"/>
<dbReference type="PANTHER" id="PTHR48049">
    <property type="entry name" value="GLYCOSYLTRANSFERASE"/>
    <property type="match status" value="1"/>
</dbReference>
<dbReference type="Pfam" id="PF00201">
    <property type="entry name" value="UDPGT"/>
    <property type="match status" value="1"/>
</dbReference>
<dbReference type="InterPro" id="IPR035595">
    <property type="entry name" value="UDP_glycos_trans_CS"/>
</dbReference>
<evidence type="ECO:0000313" key="8">
    <source>
        <dbReference type="RefSeq" id="XP_015899106.3"/>
    </source>
</evidence>
<comment type="similarity">
    <text evidence="1 4">Belongs to the UDP-glycosyltransferase family.</text>
</comment>
<dbReference type="PROSITE" id="PS00375">
    <property type="entry name" value="UDPGT"/>
    <property type="match status" value="1"/>
</dbReference>
<accession>A0A6P4BJ18</accession>
<feature type="signal peptide" evidence="6">
    <location>
        <begin position="1"/>
        <end position="15"/>
    </location>
</feature>
<dbReference type="FunCoup" id="A0A6P4BJ18">
    <property type="interactions" value="177"/>
</dbReference>
<reference evidence="8" key="1">
    <citation type="submission" date="2025-08" db="UniProtKB">
        <authorList>
            <consortium name="RefSeq"/>
        </authorList>
    </citation>
    <scope>IDENTIFICATION</scope>
    <source>
        <tissue evidence="8">Seedling</tissue>
    </source>
</reference>
<dbReference type="SUPFAM" id="SSF53756">
    <property type="entry name" value="UDP-Glycosyltransferase/glycogen phosphorylase"/>
    <property type="match status" value="1"/>
</dbReference>
<dbReference type="Proteomes" id="UP001652623">
    <property type="component" value="Chromosome 11"/>
</dbReference>
<evidence type="ECO:0000256" key="4">
    <source>
        <dbReference type="RuleBase" id="RU003718"/>
    </source>
</evidence>
<dbReference type="EC" id="2.4.1.-" evidence="5"/>
<gene>
    <name evidence="8" type="primary">LOC107432473</name>
</gene>
<feature type="chain" id="PRO_5046057834" description="Glycosyltransferase" evidence="6">
    <location>
        <begin position="16"/>
        <end position="456"/>
    </location>
</feature>
<evidence type="ECO:0000256" key="6">
    <source>
        <dbReference type="SAM" id="SignalP"/>
    </source>
</evidence>
<dbReference type="InterPro" id="IPR050481">
    <property type="entry name" value="UDP-glycosyltransf_plant"/>
</dbReference>